<comment type="caution">
    <text evidence="3">The sequence shown here is derived from an EMBL/GenBank/DDBJ whole genome shotgun (WGS) entry which is preliminary data.</text>
</comment>
<name>A0A101HU78_9FIRM</name>
<organism evidence="3 4">
    <name type="scientific">Pelotomaculum thermopropionicum</name>
    <dbReference type="NCBI Taxonomy" id="110500"/>
    <lineage>
        <taxon>Bacteria</taxon>
        <taxon>Bacillati</taxon>
        <taxon>Bacillota</taxon>
        <taxon>Clostridia</taxon>
        <taxon>Eubacteriales</taxon>
        <taxon>Desulfotomaculaceae</taxon>
        <taxon>Pelotomaculum</taxon>
    </lineage>
</organism>
<dbReference type="NCBIfam" id="NF003361">
    <property type="entry name" value="PRK04435.1"/>
    <property type="match status" value="1"/>
</dbReference>
<dbReference type="InterPro" id="IPR045865">
    <property type="entry name" value="ACT-like_dom_sf"/>
</dbReference>
<evidence type="ECO:0000259" key="2">
    <source>
        <dbReference type="PROSITE" id="PS51671"/>
    </source>
</evidence>
<evidence type="ECO:0000313" key="3">
    <source>
        <dbReference type="EMBL" id="KUK83161.1"/>
    </source>
</evidence>
<sequence>MIKKGRRFFLVREDLLPEAIVKTIKVKEILFKNQDCTVNKAVAKIGLSRSAFYKYKDGVFPFHQWNSSETVTLALVLEHRSGILSHVLNMLAGAKANILTINQNIPVHGLAGVTITFETADMESDIDETIDRLKALDGVREAYPVGHNFK</sequence>
<dbReference type="InterPro" id="IPR002912">
    <property type="entry name" value="ACT_dom"/>
</dbReference>
<gene>
    <name evidence="3" type="ORF">XD97_0250</name>
</gene>
<protein>
    <recommendedName>
        <fullName evidence="1">UPF0735 ACT domain-containing protein XD97_0250</fullName>
    </recommendedName>
</protein>
<accession>A0A101HU78</accession>
<evidence type="ECO:0000256" key="1">
    <source>
        <dbReference type="HAMAP-Rule" id="MF_00707"/>
    </source>
</evidence>
<comment type="similarity">
    <text evidence="1">Belongs to the UPF0735 family.</text>
</comment>
<dbReference type="Pfam" id="PF13291">
    <property type="entry name" value="ACT_4"/>
    <property type="match status" value="1"/>
</dbReference>
<dbReference type="SUPFAM" id="SSF55021">
    <property type="entry name" value="ACT-like"/>
    <property type="match status" value="1"/>
</dbReference>
<dbReference type="Gene3D" id="3.30.70.260">
    <property type="match status" value="1"/>
</dbReference>
<dbReference type="PIRSF" id="PIRSF025624">
    <property type="entry name" value="ACT_PheB"/>
    <property type="match status" value="1"/>
</dbReference>
<dbReference type="HAMAP" id="MF_00707">
    <property type="entry name" value="UPF0735"/>
    <property type="match status" value="1"/>
</dbReference>
<dbReference type="EMBL" id="LGGS01000044">
    <property type="protein sequence ID" value="KUK83161.1"/>
    <property type="molecule type" value="Genomic_DNA"/>
</dbReference>
<dbReference type="AlphaFoldDB" id="A0A101HU78"/>
<dbReference type="Proteomes" id="UP000054705">
    <property type="component" value="Unassembled WGS sequence"/>
</dbReference>
<evidence type="ECO:0000313" key="4">
    <source>
        <dbReference type="Proteomes" id="UP000054705"/>
    </source>
</evidence>
<reference evidence="4" key="1">
    <citation type="journal article" date="2015" name="MBio">
        <title>Genome-Resolved Metagenomic Analysis Reveals Roles for Candidate Phyla and Other Microbial Community Members in Biogeochemical Transformations in Oil Reservoirs.</title>
        <authorList>
            <person name="Hu P."/>
            <person name="Tom L."/>
            <person name="Singh A."/>
            <person name="Thomas B.C."/>
            <person name="Baker B.J."/>
            <person name="Piceno Y.M."/>
            <person name="Andersen G.L."/>
            <person name="Banfield J.F."/>
        </authorList>
    </citation>
    <scope>NUCLEOTIDE SEQUENCE [LARGE SCALE GENOMIC DNA]</scope>
</reference>
<proteinExistence type="inferred from homology"/>
<dbReference type="CDD" id="cd04888">
    <property type="entry name" value="ACT_PheB-BS"/>
    <property type="match status" value="1"/>
</dbReference>
<dbReference type="InterPro" id="IPR008310">
    <property type="entry name" value="UPF0735_ACT_dom-cont"/>
</dbReference>
<feature type="domain" description="ACT" evidence="2">
    <location>
        <begin position="72"/>
        <end position="147"/>
    </location>
</feature>
<dbReference type="PROSITE" id="PS51671">
    <property type="entry name" value="ACT"/>
    <property type="match status" value="1"/>
</dbReference>